<evidence type="ECO:0000313" key="4">
    <source>
        <dbReference type="Proteomes" id="UP001165121"/>
    </source>
</evidence>
<dbReference type="InterPro" id="IPR036397">
    <property type="entry name" value="RNaseH_sf"/>
</dbReference>
<dbReference type="InterPro" id="IPR012337">
    <property type="entry name" value="RNaseH-like_sf"/>
</dbReference>
<sequence>MEDLKARLGALQRFVPVYTPWLNGTAERLNRDLLQVVRALLLEFELDTRNWVYLLPVIQSNLNQTPVRSLMGKSPMEVFTGLSREPIMNVVVKPREGAATPEVVQRDNLNCEEKLEALRRSLAALHEDVVDEKERRRLRQQAAKKGKTCTFSVGDFVLWSRADPRMTGSKLMVRWVGPFKVVEELPTSFLIEHLLTGEKFDVHAIRLKHYADNMLEVTEEL</sequence>
<keyword evidence="1" id="KW-0175">Coiled coil</keyword>
<evidence type="ECO:0000313" key="3">
    <source>
        <dbReference type="EMBL" id="GMF30971.1"/>
    </source>
</evidence>
<dbReference type="OrthoDB" id="127728at2759"/>
<name>A0A9W6UCE6_9STRA</name>
<protein>
    <submittedName>
        <fullName evidence="3">Unnamed protein product</fullName>
    </submittedName>
</protein>
<accession>A0A9W6UCE6</accession>
<dbReference type="SUPFAM" id="SSF53098">
    <property type="entry name" value="Ribonuclease H-like"/>
    <property type="match status" value="1"/>
</dbReference>
<dbReference type="PROSITE" id="PS50994">
    <property type="entry name" value="INTEGRASE"/>
    <property type="match status" value="1"/>
</dbReference>
<comment type="caution">
    <text evidence="3">The sequence shown here is derived from an EMBL/GenBank/DDBJ whole genome shotgun (WGS) entry which is preliminary data.</text>
</comment>
<feature type="coiled-coil region" evidence="1">
    <location>
        <begin position="108"/>
        <end position="135"/>
    </location>
</feature>
<proteinExistence type="predicted"/>
<dbReference type="Proteomes" id="UP001165121">
    <property type="component" value="Unassembled WGS sequence"/>
</dbReference>
<dbReference type="AlphaFoldDB" id="A0A9W6UCE6"/>
<evidence type="ECO:0000256" key="1">
    <source>
        <dbReference type="SAM" id="Coils"/>
    </source>
</evidence>
<dbReference type="GO" id="GO:0015074">
    <property type="term" value="P:DNA integration"/>
    <property type="evidence" value="ECO:0007669"/>
    <property type="project" value="InterPro"/>
</dbReference>
<reference evidence="3" key="1">
    <citation type="submission" date="2023-04" db="EMBL/GenBank/DDBJ databases">
        <title>Phytophthora fragariaefolia NBRC 109709.</title>
        <authorList>
            <person name="Ichikawa N."/>
            <person name="Sato H."/>
            <person name="Tonouchi N."/>
        </authorList>
    </citation>
    <scope>NUCLEOTIDE SEQUENCE</scope>
    <source>
        <strain evidence="3">NBRC 109709</strain>
    </source>
</reference>
<keyword evidence="4" id="KW-1185">Reference proteome</keyword>
<dbReference type="EMBL" id="BSXT01000609">
    <property type="protein sequence ID" value="GMF30971.1"/>
    <property type="molecule type" value="Genomic_DNA"/>
</dbReference>
<dbReference type="Gene3D" id="3.30.420.10">
    <property type="entry name" value="Ribonuclease H-like superfamily/Ribonuclease H"/>
    <property type="match status" value="1"/>
</dbReference>
<dbReference type="InterPro" id="IPR001584">
    <property type="entry name" value="Integrase_cat-core"/>
</dbReference>
<dbReference type="GO" id="GO:0003676">
    <property type="term" value="F:nucleic acid binding"/>
    <property type="evidence" value="ECO:0007669"/>
    <property type="project" value="InterPro"/>
</dbReference>
<feature type="domain" description="Integrase catalytic" evidence="2">
    <location>
        <begin position="1"/>
        <end position="83"/>
    </location>
</feature>
<organism evidence="3 4">
    <name type="scientific">Phytophthora fragariaefolia</name>
    <dbReference type="NCBI Taxonomy" id="1490495"/>
    <lineage>
        <taxon>Eukaryota</taxon>
        <taxon>Sar</taxon>
        <taxon>Stramenopiles</taxon>
        <taxon>Oomycota</taxon>
        <taxon>Peronosporomycetes</taxon>
        <taxon>Peronosporales</taxon>
        <taxon>Peronosporaceae</taxon>
        <taxon>Phytophthora</taxon>
    </lineage>
</organism>
<gene>
    <name evidence="3" type="ORF">Pfra01_000697700</name>
</gene>
<evidence type="ECO:0000259" key="2">
    <source>
        <dbReference type="PROSITE" id="PS50994"/>
    </source>
</evidence>